<dbReference type="GeneID" id="98178657"/>
<dbReference type="RefSeq" id="XP_070919435.1">
    <property type="nucleotide sequence ID" value="XM_071063334.1"/>
</dbReference>
<gene>
    <name evidence="2" type="ORF">MFIFM68171_07914</name>
</gene>
<proteinExistence type="predicted"/>
<comment type="caution">
    <text evidence="2">The sequence shown here is derived from an EMBL/GenBank/DDBJ whole genome shotgun (WGS) entry which is preliminary data.</text>
</comment>
<feature type="compositionally biased region" description="Polar residues" evidence="1">
    <location>
        <begin position="232"/>
        <end position="250"/>
    </location>
</feature>
<accession>A0ABQ0GIV4</accession>
<evidence type="ECO:0000256" key="1">
    <source>
        <dbReference type="SAM" id="MobiDB-lite"/>
    </source>
</evidence>
<dbReference type="Proteomes" id="UP001628179">
    <property type="component" value="Unassembled WGS sequence"/>
</dbReference>
<evidence type="ECO:0000313" key="3">
    <source>
        <dbReference type="Proteomes" id="UP001628179"/>
    </source>
</evidence>
<dbReference type="EMBL" id="BAAFSV010000004">
    <property type="protein sequence ID" value="GAB1317704.1"/>
    <property type="molecule type" value="Genomic_DNA"/>
</dbReference>
<organism evidence="2 3">
    <name type="scientific">Madurella fahalii</name>
    <dbReference type="NCBI Taxonomy" id="1157608"/>
    <lineage>
        <taxon>Eukaryota</taxon>
        <taxon>Fungi</taxon>
        <taxon>Dikarya</taxon>
        <taxon>Ascomycota</taxon>
        <taxon>Pezizomycotina</taxon>
        <taxon>Sordariomycetes</taxon>
        <taxon>Sordariomycetidae</taxon>
        <taxon>Sordariales</taxon>
        <taxon>Sordariales incertae sedis</taxon>
        <taxon>Madurella</taxon>
    </lineage>
</organism>
<feature type="region of interest" description="Disordered" evidence="1">
    <location>
        <begin position="232"/>
        <end position="254"/>
    </location>
</feature>
<name>A0ABQ0GIV4_9PEZI</name>
<sequence length="270" mass="30197">MEPIDPPQGQTRKDLWAYWGGKGKPNGEIWYTDDDLSGVQNRMTTYDNRQPIPVGFDEKTWARSDRTSWVFKRNFTFDVINDGASGNSWWDATARDATDGKTLKHPATNNFQSIVCAVNIFGQTDYFMYPVSGGKRWNAYCYSGKKRRLHEWDDQYGLSRCWVEFGIQHNVKRSLAGDDKPQWVAESVTLFDEDREFIDFEPGEFGRRALAEIQTEPQAEALAQVKLASAAVPNSDTKSSSPEGEAVTTSPEAPYAAAEAVAAGVFGISP</sequence>
<protein>
    <submittedName>
        <fullName evidence="2">Uncharacterized protein</fullName>
    </submittedName>
</protein>
<evidence type="ECO:0000313" key="2">
    <source>
        <dbReference type="EMBL" id="GAB1317704.1"/>
    </source>
</evidence>
<keyword evidence="3" id="KW-1185">Reference proteome</keyword>
<reference evidence="2 3" key="1">
    <citation type="submission" date="2024-09" db="EMBL/GenBank/DDBJ databases">
        <title>Itraconazole resistance in Madurella fahalii resulting from another homologue of gene encoding cytochrome P450 14-alpha sterol demethylase (CYP51).</title>
        <authorList>
            <person name="Yoshioka I."/>
            <person name="Fahal A.H."/>
            <person name="Kaneko S."/>
            <person name="Yaguchi T."/>
        </authorList>
    </citation>
    <scope>NUCLEOTIDE SEQUENCE [LARGE SCALE GENOMIC DNA]</scope>
    <source>
        <strain evidence="2 3">IFM 68171</strain>
    </source>
</reference>